<evidence type="ECO:0000313" key="2">
    <source>
        <dbReference type="EMBL" id="MBB6713444.1"/>
    </source>
</evidence>
<comment type="caution">
    <text evidence="2">The sequence shown here is derived from an EMBL/GenBank/DDBJ whole genome shotgun (WGS) entry which is preliminary data.</text>
</comment>
<dbReference type="SUPFAM" id="SSF52833">
    <property type="entry name" value="Thioredoxin-like"/>
    <property type="match status" value="1"/>
</dbReference>
<protein>
    <submittedName>
        <fullName evidence="2">TlpA family protein disulfide reductase</fullName>
    </submittedName>
</protein>
<dbReference type="AlphaFoldDB" id="A0A7X0VPN4"/>
<dbReference type="PROSITE" id="PS51352">
    <property type="entry name" value="THIOREDOXIN_2"/>
    <property type="match status" value="1"/>
</dbReference>
<organism evidence="2 3">
    <name type="scientific">Clostridium gasigenes</name>
    <dbReference type="NCBI Taxonomy" id="94869"/>
    <lineage>
        <taxon>Bacteria</taxon>
        <taxon>Bacillati</taxon>
        <taxon>Bacillota</taxon>
        <taxon>Clostridia</taxon>
        <taxon>Eubacteriales</taxon>
        <taxon>Clostridiaceae</taxon>
        <taxon>Clostridium</taxon>
    </lineage>
</organism>
<dbReference type="InterPro" id="IPR050553">
    <property type="entry name" value="Thioredoxin_ResA/DsbE_sf"/>
</dbReference>
<dbReference type="Gene3D" id="3.40.30.10">
    <property type="entry name" value="Glutaredoxin"/>
    <property type="match status" value="1"/>
</dbReference>
<dbReference type="InterPro" id="IPR017937">
    <property type="entry name" value="Thioredoxin_CS"/>
</dbReference>
<name>A0A7X0VPN4_9CLOT</name>
<dbReference type="InterPro" id="IPR013766">
    <property type="entry name" value="Thioredoxin_domain"/>
</dbReference>
<evidence type="ECO:0000313" key="3">
    <source>
        <dbReference type="Proteomes" id="UP000585258"/>
    </source>
</evidence>
<sequence length="196" mass="22279">MKKSFFILAITILFGVSLYTVINYNKNKTINSENPNNNIISSPVENSGNKIDMENSQTTTKEKAIDFKLKDLNGKDVSLNDFKGKNVLLNFWATWCPPCKAEMPDIEKLYQENKNSDLVILAVNLGEDKQTVKSFIEKNKYNFDILLDSDQDVAIKYNIVSIPTSFFIDKEGKIVSKKIGAMTLEEMKSYINLLNN</sequence>
<dbReference type="RefSeq" id="WP_185163262.1">
    <property type="nucleotide sequence ID" value="NZ_JACKWY010000001.1"/>
</dbReference>
<dbReference type="PANTHER" id="PTHR42852:SF17">
    <property type="entry name" value="THIOREDOXIN-LIKE PROTEIN HI_1115"/>
    <property type="match status" value="1"/>
</dbReference>
<dbReference type="EMBL" id="JACKWY010000001">
    <property type="protein sequence ID" value="MBB6713444.1"/>
    <property type="molecule type" value="Genomic_DNA"/>
</dbReference>
<dbReference type="PROSITE" id="PS00194">
    <property type="entry name" value="THIOREDOXIN_1"/>
    <property type="match status" value="1"/>
</dbReference>
<dbReference type="GO" id="GO:0016491">
    <property type="term" value="F:oxidoreductase activity"/>
    <property type="evidence" value="ECO:0007669"/>
    <property type="project" value="InterPro"/>
</dbReference>
<proteinExistence type="predicted"/>
<dbReference type="PANTHER" id="PTHR42852">
    <property type="entry name" value="THIOL:DISULFIDE INTERCHANGE PROTEIN DSBE"/>
    <property type="match status" value="1"/>
</dbReference>
<reference evidence="2 3" key="1">
    <citation type="submission" date="2020-08" db="EMBL/GenBank/DDBJ databases">
        <title>Clostridia isolated from Swiss meat.</title>
        <authorList>
            <person name="Wambui J."/>
            <person name="Stevens M.J.A."/>
            <person name="Stephan R."/>
        </authorList>
    </citation>
    <scope>NUCLEOTIDE SEQUENCE [LARGE SCALE GENOMIC DNA]</scope>
    <source>
        <strain evidence="2 3">CM001</strain>
    </source>
</reference>
<dbReference type="Pfam" id="PF00578">
    <property type="entry name" value="AhpC-TSA"/>
    <property type="match status" value="1"/>
</dbReference>
<dbReference type="InterPro" id="IPR000866">
    <property type="entry name" value="AhpC/TSA"/>
</dbReference>
<dbReference type="GO" id="GO:0016209">
    <property type="term" value="F:antioxidant activity"/>
    <property type="evidence" value="ECO:0007669"/>
    <property type="project" value="InterPro"/>
</dbReference>
<gene>
    <name evidence="2" type="ORF">H7E68_01690</name>
</gene>
<feature type="domain" description="Thioredoxin" evidence="1">
    <location>
        <begin position="58"/>
        <end position="196"/>
    </location>
</feature>
<evidence type="ECO:0000259" key="1">
    <source>
        <dbReference type="PROSITE" id="PS51352"/>
    </source>
</evidence>
<accession>A0A7X0VPN4</accession>
<dbReference type="InterPro" id="IPR036249">
    <property type="entry name" value="Thioredoxin-like_sf"/>
</dbReference>
<dbReference type="Proteomes" id="UP000585258">
    <property type="component" value="Unassembled WGS sequence"/>
</dbReference>
<dbReference type="CDD" id="cd02966">
    <property type="entry name" value="TlpA_like_family"/>
    <property type="match status" value="1"/>
</dbReference>